<dbReference type="GO" id="GO:0051087">
    <property type="term" value="F:protein-folding chaperone binding"/>
    <property type="evidence" value="ECO:0007669"/>
    <property type="project" value="InterPro"/>
</dbReference>
<dbReference type="InterPro" id="IPR008978">
    <property type="entry name" value="HSP20-like_chaperone"/>
</dbReference>
<dbReference type="InterPro" id="IPR044563">
    <property type="entry name" value="Sgt1-like"/>
</dbReference>
<dbReference type="Pfam" id="PF04969">
    <property type="entry name" value="CS"/>
    <property type="match status" value="1"/>
</dbReference>
<feature type="region of interest" description="Disordered" evidence="2">
    <location>
        <begin position="387"/>
        <end position="418"/>
    </location>
</feature>
<dbReference type="SUPFAM" id="SSF49764">
    <property type="entry name" value="HSP20-like chaperones"/>
    <property type="match status" value="1"/>
</dbReference>
<feature type="compositionally biased region" description="Basic and acidic residues" evidence="2">
    <location>
        <begin position="279"/>
        <end position="348"/>
    </location>
</feature>
<dbReference type="InterPro" id="IPR007699">
    <property type="entry name" value="SGS_dom"/>
</dbReference>
<dbReference type="PROSITE" id="PS51203">
    <property type="entry name" value="CS"/>
    <property type="match status" value="1"/>
</dbReference>
<protein>
    <recommendedName>
        <fullName evidence="6">CS domain-containing protein</fullName>
    </recommendedName>
</protein>
<gene>
    <name evidence="5" type="ORF">HTAM1171_LOCUS6474</name>
</gene>
<dbReference type="PROSITE" id="PS51048">
    <property type="entry name" value="SGS"/>
    <property type="match status" value="1"/>
</dbReference>
<accession>A0A7S2HN48</accession>
<evidence type="ECO:0000259" key="4">
    <source>
        <dbReference type="PROSITE" id="PS51203"/>
    </source>
</evidence>
<dbReference type="Gene3D" id="1.25.40.10">
    <property type="entry name" value="Tetratricopeptide repeat domain"/>
    <property type="match status" value="1"/>
</dbReference>
<evidence type="ECO:0000256" key="2">
    <source>
        <dbReference type="SAM" id="MobiDB-lite"/>
    </source>
</evidence>
<feature type="domain" description="CS" evidence="4">
    <location>
        <begin position="185"/>
        <end position="274"/>
    </location>
</feature>
<dbReference type="Pfam" id="PF05002">
    <property type="entry name" value="SGS"/>
    <property type="match status" value="1"/>
</dbReference>
<dbReference type="SUPFAM" id="SSF48452">
    <property type="entry name" value="TPR-like"/>
    <property type="match status" value="1"/>
</dbReference>
<evidence type="ECO:0000313" key="5">
    <source>
        <dbReference type="EMBL" id="CAD9495127.1"/>
    </source>
</evidence>
<reference evidence="5" key="1">
    <citation type="submission" date="2021-01" db="EMBL/GenBank/DDBJ databases">
        <authorList>
            <person name="Corre E."/>
            <person name="Pelletier E."/>
            <person name="Niang G."/>
            <person name="Scheremetjew M."/>
            <person name="Finn R."/>
            <person name="Kale V."/>
            <person name="Holt S."/>
            <person name="Cochrane G."/>
            <person name="Meng A."/>
            <person name="Brown T."/>
            <person name="Cohen L."/>
        </authorList>
    </citation>
    <scope>NUCLEOTIDE SEQUENCE</scope>
    <source>
        <strain evidence="5">CCMP826</strain>
    </source>
</reference>
<feature type="domain" description="SGS" evidence="3">
    <location>
        <begin position="316"/>
        <end position="409"/>
    </location>
</feature>
<dbReference type="PANTHER" id="PTHR45862">
    <property type="entry name" value="PROTEIN SGT1 HOMOLOG"/>
    <property type="match status" value="1"/>
</dbReference>
<dbReference type="InterPro" id="IPR007052">
    <property type="entry name" value="CS_dom"/>
</dbReference>
<organism evidence="5">
    <name type="scientific">Helicotheca tamesis</name>
    <dbReference type="NCBI Taxonomy" id="374047"/>
    <lineage>
        <taxon>Eukaryota</taxon>
        <taxon>Sar</taxon>
        <taxon>Stramenopiles</taxon>
        <taxon>Ochrophyta</taxon>
        <taxon>Bacillariophyta</taxon>
        <taxon>Mediophyceae</taxon>
        <taxon>Lithodesmiophycidae</taxon>
        <taxon>Lithodesmiales</taxon>
        <taxon>Lithodesmiaceae</taxon>
        <taxon>Helicotheca</taxon>
    </lineage>
</organism>
<comment type="similarity">
    <text evidence="1">Belongs to the SGT1 family.</text>
</comment>
<evidence type="ECO:0008006" key="6">
    <source>
        <dbReference type="Google" id="ProtNLM"/>
    </source>
</evidence>
<name>A0A7S2HN48_9STRA</name>
<feature type="region of interest" description="Disordered" evidence="2">
    <location>
        <begin position="274"/>
        <end position="348"/>
    </location>
</feature>
<evidence type="ECO:0000256" key="1">
    <source>
        <dbReference type="ARBA" id="ARBA00008509"/>
    </source>
</evidence>
<dbReference type="EMBL" id="HBGV01010502">
    <property type="protein sequence ID" value="CAD9495127.1"/>
    <property type="molecule type" value="Transcribed_RNA"/>
</dbReference>
<dbReference type="AlphaFoldDB" id="A0A7S2HN48"/>
<dbReference type="Gene3D" id="2.60.40.790">
    <property type="match status" value="1"/>
</dbReference>
<proteinExistence type="inferred from homology"/>
<dbReference type="CDD" id="cd06463">
    <property type="entry name" value="p23_like"/>
    <property type="match status" value="1"/>
</dbReference>
<evidence type="ECO:0000259" key="3">
    <source>
        <dbReference type="PROSITE" id="PS51048"/>
    </source>
</evidence>
<dbReference type="InterPro" id="IPR011990">
    <property type="entry name" value="TPR-like_helical_dom_sf"/>
</dbReference>
<sequence>MSASSTTPDEKATADLSLADSCYVDEDYASALSACTSVLSSIPSDHSDEVWGIIRFRALSHRSAALLKLGRHSEALDDSDAALATLKDPVELRPGEKEMCYMRHGRSAFGMARFELAQKSFERAASLAEEAGRDAARHRTWARKCEAELEEIASINKDSEAATPSAAGPTKIVSNAAIAAKPKRPKMPKYQYYQSDTVMTISVLEPNVKEDMLKVDFGLDKLTVILRKDGEDLTVICGTLFDAVDISKCKVKITDEKVLVKLRKKEKHEWHELFGSGATKKDAEGDEKDKDEPAKKASDKDDNTNEKKEAPKVDPSKPRAYASHKDWDAIERDLKKQEENEKPEGEEALNKLFQNIYGNANEDTKRAMIKSMQTSGGTVLSTNWDEVSKTDYEKERQAPKGMEWKNWEGKKLPQKEDS</sequence>